<dbReference type="STRING" id="1797291.A2V47_00205"/>
<keyword evidence="1 5" id="KW-0723">Serine/threonine-protein kinase</keyword>
<evidence type="ECO:0000256" key="5">
    <source>
        <dbReference type="HAMAP-Rule" id="MF_00921"/>
    </source>
</evidence>
<name>A0A1F5A9G2_9BACT</name>
<dbReference type="InterPro" id="IPR027417">
    <property type="entry name" value="P-loop_NTPase"/>
</dbReference>
<protein>
    <recommendedName>
        <fullName evidence="5">Putative pyruvate, phosphate dikinase regulatory protein</fullName>
        <shortName evidence="5">PPDK regulatory protein</shortName>
        <ecNumber evidence="5">2.7.11.32</ecNumber>
        <ecNumber evidence="5">2.7.4.27</ecNumber>
    </recommendedName>
</protein>
<dbReference type="GO" id="GO:0005524">
    <property type="term" value="F:ATP binding"/>
    <property type="evidence" value="ECO:0007669"/>
    <property type="project" value="InterPro"/>
</dbReference>
<dbReference type="EC" id="2.7.4.27" evidence="5"/>
<comment type="catalytic activity">
    <reaction evidence="5">
        <text>N(tele)-phospho-L-histidyl/O-phospho-L-threonyl-[pyruvate, phosphate dikinase] + phosphate + H(+) = N(tele)-phospho-L-histidyl/L-threonyl-[pyruvate, phosphate dikinase] + diphosphate</text>
        <dbReference type="Rhea" id="RHEA:43696"/>
        <dbReference type="Rhea" id="RHEA-COMP:10650"/>
        <dbReference type="Rhea" id="RHEA-COMP:10651"/>
        <dbReference type="ChEBI" id="CHEBI:15378"/>
        <dbReference type="ChEBI" id="CHEBI:30013"/>
        <dbReference type="ChEBI" id="CHEBI:33019"/>
        <dbReference type="ChEBI" id="CHEBI:43474"/>
        <dbReference type="ChEBI" id="CHEBI:61977"/>
        <dbReference type="ChEBI" id="CHEBI:83586"/>
        <dbReference type="EC" id="2.7.4.27"/>
    </reaction>
</comment>
<dbReference type="AlphaFoldDB" id="A0A1F5A9G2"/>
<dbReference type="PANTHER" id="PTHR31756:SF3">
    <property type="entry name" value="PYRUVATE, PHOSPHATE DIKINASE REGULATORY PROTEIN 1, CHLOROPLASTIC"/>
    <property type="match status" value="1"/>
</dbReference>
<dbReference type="NCBIfam" id="NF003742">
    <property type="entry name" value="PRK05339.1"/>
    <property type="match status" value="1"/>
</dbReference>
<comment type="catalytic activity">
    <reaction evidence="5">
        <text>N(tele)-phospho-L-histidyl/L-threonyl-[pyruvate, phosphate dikinase] + ADP = N(tele)-phospho-L-histidyl/O-phospho-L-threonyl-[pyruvate, phosphate dikinase] + AMP + H(+)</text>
        <dbReference type="Rhea" id="RHEA:43692"/>
        <dbReference type="Rhea" id="RHEA-COMP:10650"/>
        <dbReference type="Rhea" id="RHEA-COMP:10651"/>
        <dbReference type="ChEBI" id="CHEBI:15378"/>
        <dbReference type="ChEBI" id="CHEBI:30013"/>
        <dbReference type="ChEBI" id="CHEBI:61977"/>
        <dbReference type="ChEBI" id="CHEBI:83586"/>
        <dbReference type="ChEBI" id="CHEBI:456215"/>
        <dbReference type="ChEBI" id="CHEBI:456216"/>
        <dbReference type="EC" id="2.7.11.32"/>
    </reaction>
</comment>
<reference evidence="6 7" key="1">
    <citation type="journal article" date="2016" name="Nat. Commun.">
        <title>Thousands of microbial genomes shed light on interconnected biogeochemical processes in an aquifer system.</title>
        <authorList>
            <person name="Anantharaman K."/>
            <person name="Brown C.T."/>
            <person name="Hug L.A."/>
            <person name="Sharon I."/>
            <person name="Castelle C.J."/>
            <person name="Probst A.J."/>
            <person name="Thomas B.C."/>
            <person name="Singh A."/>
            <person name="Wilkins M.J."/>
            <person name="Karaoz U."/>
            <person name="Brodie E.L."/>
            <person name="Williams K.H."/>
            <person name="Hubbard S.S."/>
            <person name="Banfield J.F."/>
        </authorList>
    </citation>
    <scope>NUCLEOTIDE SEQUENCE [LARGE SCALE GENOMIC DNA]</scope>
</reference>
<gene>
    <name evidence="6" type="ORF">A2V47_00205</name>
</gene>
<keyword evidence="4 5" id="KW-0418">Kinase</keyword>
<comment type="function">
    <text evidence="5">Bifunctional serine/threonine kinase and phosphorylase involved in the regulation of the pyruvate, phosphate dikinase (PPDK) by catalyzing its phosphorylation/dephosphorylation.</text>
</comment>
<accession>A0A1F5A9G2</accession>
<dbReference type="HAMAP" id="MF_00921">
    <property type="entry name" value="PDRP"/>
    <property type="match status" value="1"/>
</dbReference>
<dbReference type="Proteomes" id="UP000177701">
    <property type="component" value="Unassembled WGS sequence"/>
</dbReference>
<dbReference type="SUPFAM" id="SSF52540">
    <property type="entry name" value="P-loop containing nucleoside triphosphate hydrolases"/>
    <property type="match status" value="1"/>
</dbReference>
<comment type="similarity">
    <text evidence="5">Belongs to the pyruvate, phosphate/water dikinase regulatory protein family. PDRP subfamily.</text>
</comment>
<evidence type="ECO:0000313" key="7">
    <source>
        <dbReference type="Proteomes" id="UP000177701"/>
    </source>
</evidence>
<comment type="caution">
    <text evidence="6">The sequence shown here is derived from an EMBL/GenBank/DDBJ whole genome shotgun (WGS) entry which is preliminary data.</text>
</comment>
<dbReference type="PANTHER" id="PTHR31756">
    <property type="entry name" value="PYRUVATE, PHOSPHATE DIKINASE REGULATORY PROTEIN 1, CHLOROPLASTIC"/>
    <property type="match status" value="1"/>
</dbReference>
<keyword evidence="2 5" id="KW-0808">Transferase</keyword>
<keyword evidence="6" id="KW-0670">Pyruvate</keyword>
<proteinExistence type="inferred from homology"/>
<dbReference type="GO" id="GO:0043531">
    <property type="term" value="F:ADP binding"/>
    <property type="evidence" value="ECO:0007669"/>
    <property type="project" value="UniProtKB-UniRule"/>
</dbReference>
<dbReference type="EC" id="2.7.11.32" evidence="5"/>
<dbReference type="InterPro" id="IPR026565">
    <property type="entry name" value="PPDK_reg"/>
</dbReference>
<evidence type="ECO:0000256" key="2">
    <source>
        <dbReference type="ARBA" id="ARBA00022679"/>
    </source>
</evidence>
<dbReference type="Gene3D" id="3.40.50.300">
    <property type="entry name" value="P-loop containing nucleotide triphosphate hydrolases"/>
    <property type="match status" value="1"/>
</dbReference>
<dbReference type="GO" id="GO:0004674">
    <property type="term" value="F:protein serine/threonine kinase activity"/>
    <property type="evidence" value="ECO:0007669"/>
    <property type="project" value="UniProtKB-UniRule"/>
</dbReference>
<feature type="binding site" evidence="5">
    <location>
        <begin position="153"/>
        <end position="160"/>
    </location>
    <ligand>
        <name>ADP</name>
        <dbReference type="ChEBI" id="CHEBI:456216"/>
    </ligand>
</feature>
<organism evidence="6 7">
    <name type="scientific">Candidatus Sediminicultor quintus</name>
    <dbReference type="NCBI Taxonomy" id="1797291"/>
    <lineage>
        <taxon>Bacteria</taxon>
        <taxon>Pseudomonadati</taxon>
        <taxon>Atribacterota</taxon>
        <taxon>Candidatus Phoenicimicrobiia</taxon>
        <taxon>Candidatus Pheonicimicrobiales</taxon>
        <taxon>Candidatus Phoenicimicrobiaceae</taxon>
        <taxon>Candidatus Sediminicultor</taxon>
    </lineage>
</organism>
<dbReference type="EMBL" id="MEYH01000065">
    <property type="protein sequence ID" value="OGD15192.1"/>
    <property type="molecule type" value="Genomic_DNA"/>
</dbReference>
<dbReference type="GO" id="GO:0016776">
    <property type="term" value="F:phosphotransferase activity, phosphate group as acceptor"/>
    <property type="evidence" value="ECO:0007669"/>
    <property type="project" value="UniProtKB-UniRule"/>
</dbReference>
<sequence length="272" mass="31037">MDRVEFKPNVYIISDSTGETAQNVVHAALSQFDSDDIKLKLFAHIESKKDITGIVSQLNREKDFIVYTIVKPELRSFLKEESKKQSVVSFDMFGPIIENIERISGIRPKLEAGIIRKIDKEYFKRMEAMEFAVKYDACQRELELSKADLVILGVSRTSKTPLSMYLAYKGIKVANIVLDFEFEPPAEIFSLPPEKVVGLTMDPDKLIEIRSERLKALGLPDEGVYNKKERVIKELKYADIIYKKIGCPIINVTNMAIEDIATNILKIIKEEK</sequence>
<evidence type="ECO:0000313" key="6">
    <source>
        <dbReference type="EMBL" id="OGD15192.1"/>
    </source>
</evidence>
<keyword evidence="3 5" id="KW-0547">Nucleotide-binding</keyword>
<evidence type="ECO:0000256" key="1">
    <source>
        <dbReference type="ARBA" id="ARBA00022527"/>
    </source>
</evidence>
<dbReference type="InterPro" id="IPR005177">
    <property type="entry name" value="Kinase-pyrophosphorylase"/>
</dbReference>
<dbReference type="Pfam" id="PF03618">
    <property type="entry name" value="Kinase-PPPase"/>
    <property type="match status" value="1"/>
</dbReference>
<evidence type="ECO:0000256" key="3">
    <source>
        <dbReference type="ARBA" id="ARBA00022741"/>
    </source>
</evidence>
<evidence type="ECO:0000256" key="4">
    <source>
        <dbReference type="ARBA" id="ARBA00022777"/>
    </source>
</evidence>